<keyword evidence="2" id="KW-0732">Signal</keyword>
<dbReference type="Gene3D" id="3.80.10.10">
    <property type="entry name" value="Ribonuclease Inhibitor"/>
    <property type="match status" value="1"/>
</dbReference>
<dbReference type="EMBL" id="JBHFQA010000017">
    <property type="protein sequence ID" value="KAL2084815.1"/>
    <property type="molecule type" value="Genomic_DNA"/>
</dbReference>
<dbReference type="InterPro" id="IPR000483">
    <property type="entry name" value="Cys-rich_flank_reg_C"/>
</dbReference>
<dbReference type="SUPFAM" id="SSF52058">
    <property type="entry name" value="L domain-like"/>
    <property type="match status" value="1"/>
</dbReference>
<dbReference type="InterPro" id="IPR001611">
    <property type="entry name" value="Leu-rich_rpt"/>
</dbReference>
<evidence type="ECO:0000256" key="2">
    <source>
        <dbReference type="ARBA" id="ARBA00022729"/>
    </source>
</evidence>
<sequence length="383" mass="42970">MHVLSLTLKPKVQENQANLYPWSISVMVVFFSVIGLAPTSACPSTCDCLNTAVKCVNKNLTSIPQPLPEDTKTLFITGNNIQRLTTDSFPKPLTNLTEVYLTGNGIEEIDSRVFYNVPNLSLLDLSNNSIREFSAEALAPDNTLLTLNLSRSLYNYSYNGEISRLFINSTPKLSKLDLSNNQMVFLPDSMFTGLLDLTFLDLRKNSIVSVSSGTLRNPLLSVLDLRDNALRELSNGTLSDFSTNPGLTDIRMTDNPWLCDCNIVDMQDWLRKSDQVSDKQSITCDGPDYLKGGLLIQVEPSQLKCNYNGDLEGVLETSYVFLGMVLALIGVIFLLVLYLNRKGIKRWMYNIRDACRDHMEGYHYRYEINSDPRLANLSLNSDV</sequence>
<evidence type="ECO:0000256" key="1">
    <source>
        <dbReference type="ARBA" id="ARBA00022614"/>
    </source>
</evidence>
<evidence type="ECO:0000313" key="7">
    <source>
        <dbReference type="EMBL" id="KAL2084815.1"/>
    </source>
</evidence>
<dbReference type="SMART" id="SM00369">
    <property type="entry name" value="LRR_TYP"/>
    <property type="match status" value="5"/>
</dbReference>
<reference evidence="7 8" key="1">
    <citation type="submission" date="2024-09" db="EMBL/GenBank/DDBJ databases">
        <title>A chromosome-level genome assembly of Gray's grenadier anchovy, Coilia grayii.</title>
        <authorList>
            <person name="Fu Z."/>
        </authorList>
    </citation>
    <scope>NUCLEOTIDE SEQUENCE [LARGE SCALE GENOMIC DNA]</scope>
    <source>
        <strain evidence="7">G4</strain>
        <tissue evidence="7">Muscle</tissue>
    </source>
</reference>
<keyword evidence="4" id="KW-1133">Transmembrane helix</keyword>
<dbReference type="InterPro" id="IPR032675">
    <property type="entry name" value="LRR_dom_sf"/>
</dbReference>
<keyword evidence="4" id="KW-0812">Transmembrane</keyword>
<dbReference type="PANTHER" id="PTHR24364">
    <property type="entry name" value="LP06937P"/>
    <property type="match status" value="1"/>
</dbReference>
<keyword evidence="8" id="KW-1185">Reference proteome</keyword>
<keyword evidence="3" id="KW-0677">Repeat</keyword>
<protein>
    <recommendedName>
        <fullName evidence="9">Trophoblast glycoprotein</fullName>
    </recommendedName>
</protein>
<dbReference type="InterPro" id="IPR000372">
    <property type="entry name" value="LRRNT"/>
</dbReference>
<evidence type="ECO:0008006" key="9">
    <source>
        <dbReference type="Google" id="ProtNLM"/>
    </source>
</evidence>
<evidence type="ECO:0000313" key="8">
    <source>
        <dbReference type="Proteomes" id="UP001591681"/>
    </source>
</evidence>
<feature type="domain" description="LRRCT" evidence="6">
    <location>
        <begin position="255"/>
        <end position="306"/>
    </location>
</feature>
<dbReference type="PROSITE" id="PS51450">
    <property type="entry name" value="LRR"/>
    <property type="match status" value="1"/>
</dbReference>
<evidence type="ECO:0000259" key="6">
    <source>
        <dbReference type="SMART" id="SM00082"/>
    </source>
</evidence>
<accession>A0ABD1JCA9</accession>
<dbReference type="AlphaFoldDB" id="A0ABD1JCA9"/>
<name>A0ABD1JCA9_9TELE</name>
<dbReference type="PANTHER" id="PTHR24364:SF21">
    <property type="entry name" value="TROPHOBLAST GLYCOPROTEIN B"/>
    <property type="match status" value="1"/>
</dbReference>
<dbReference type="InterPro" id="IPR003591">
    <property type="entry name" value="Leu-rich_rpt_typical-subtyp"/>
</dbReference>
<keyword evidence="4" id="KW-0472">Membrane</keyword>
<dbReference type="SMART" id="SM00082">
    <property type="entry name" value="LRRCT"/>
    <property type="match status" value="1"/>
</dbReference>
<evidence type="ECO:0000259" key="5">
    <source>
        <dbReference type="SMART" id="SM00013"/>
    </source>
</evidence>
<keyword evidence="1" id="KW-0433">Leucine-rich repeat</keyword>
<evidence type="ECO:0000256" key="3">
    <source>
        <dbReference type="ARBA" id="ARBA00022737"/>
    </source>
</evidence>
<dbReference type="InterPro" id="IPR052286">
    <property type="entry name" value="Wnt_signaling_inhibitor"/>
</dbReference>
<proteinExistence type="predicted"/>
<dbReference type="Proteomes" id="UP001591681">
    <property type="component" value="Unassembled WGS sequence"/>
</dbReference>
<evidence type="ECO:0000256" key="4">
    <source>
        <dbReference type="SAM" id="Phobius"/>
    </source>
</evidence>
<organism evidence="7 8">
    <name type="scientific">Coilia grayii</name>
    <name type="common">Gray's grenadier anchovy</name>
    <dbReference type="NCBI Taxonomy" id="363190"/>
    <lineage>
        <taxon>Eukaryota</taxon>
        <taxon>Metazoa</taxon>
        <taxon>Chordata</taxon>
        <taxon>Craniata</taxon>
        <taxon>Vertebrata</taxon>
        <taxon>Euteleostomi</taxon>
        <taxon>Actinopterygii</taxon>
        <taxon>Neopterygii</taxon>
        <taxon>Teleostei</taxon>
        <taxon>Clupei</taxon>
        <taxon>Clupeiformes</taxon>
        <taxon>Clupeoidei</taxon>
        <taxon>Engraulidae</taxon>
        <taxon>Coilinae</taxon>
        <taxon>Coilia</taxon>
    </lineage>
</organism>
<gene>
    <name evidence="7" type="ORF">ACEWY4_020333</name>
</gene>
<comment type="caution">
    <text evidence="7">The sequence shown here is derived from an EMBL/GenBank/DDBJ whole genome shotgun (WGS) entry which is preliminary data.</text>
</comment>
<feature type="domain" description="LRRNT" evidence="5">
    <location>
        <begin position="41"/>
        <end position="73"/>
    </location>
</feature>
<dbReference type="Pfam" id="PF13855">
    <property type="entry name" value="LRR_8"/>
    <property type="match status" value="2"/>
</dbReference>
<feature type="transmembrane region" description="Helical" evidence="4">
    <location>
        <begin position="319"/>
        <end position="339"/>
    </location>
</feature>
<dbReference type="SMART" id="SM00013">
    <property type="entry name" value="LRRNT"/>
    <property type="match status" value="1"/>
</dbReference>